<evidence type="ECO:0000256" key="1">
    <source>
        <dbReference type="ARBA" id="ARBA00005505"/>
    </source>
</evidence>
<comment type="similarity">
    <text evidence="1">Belongs to the protein kinase superfamily. CAMK Ser/Thr protein kinase family. PIM subfamily.</text>
</comment>
<dbReference type="EC" id="2.7.11.1" evidence="2"/>
<evidence type="ECO:0000256" key="5">
    <source>
        <dbReference type="ARBA" id="ARBA00022741"/>
    </source>
</evidence>
<evidence type="ECO:0000256" key="4">
    <source>
        <dbReference type="ARBA" id="ARBA00022679"/>
    </source>
</evidence>
<evidence type="ECO:0000256" key="3">
    <source>
        <dbReference type="ARBA" id="ARBA00022527"/>
    </source>
</evidence>
<dbReference type="Pfam" id="PF00069">
    <property type="entry name" value="Pkinase"/>
    <property type="match status" value="1"/>
</dbReference>
<dbReference type="PANTHER" id="PTHR22984">
    <property type="entry name" value="SERINE/THREONINE-PROTEIN KINASE PIM"/>
    <property type="match status" value="1"/>
</dbReference>
<evidence type="ECO:0000256" key="6">
    <source>
        <dbReference type="ARBA" id="ARBA00022777"/>
    </source>
</evidence>
<dbReference type="PROSITE" id="PS50011">
    <property type="entry name" value="PROTEIN_KINASE_DOM"/>
    <property type="match status" value="1"/>
</dbReference>
<dbReference type="InterPro" id="IPR011009">
    <property type="entry name" value="Kinase-like_dom_sf"/>
</dbReference>
<dbReference type="InterPro" id="IPR000719">
    <property type="entry name" value="Prot_kinase_dom"/>
</dbReference>
<dbReference type="PANTHER" id="PTHR22984:SF11">
    <property type="entry name" value="AURORA KINASE-RELATED"/>
    <property type="match status" value="1"/>
</dbReference>
<feature type="domain" description="Protein kinase" evidence="10">
    <location>
        <begin position="1"/>
        <end position="212"/>
    </location>
</feature>
<dbReference type="GO" id="GO:0004674">
    <property type="term" value="F:protein serine/threonine kinase activity"/>
    <property type="evidence" value="ECO:0007669"/>
    <property type="project" value="UniProtKB-KW"/>
</dbReference>
<dbReference type="Gene3D" id="3.30.200.20">
    <property type="entry name" value="Phosphorylase Kinase, domain 1"/>
    <property type="match status" value="1"/>
</dbReference>
<dbReference type="InterPro" id="IPR051138">
    <property type="entry name" value="PIM_Ser/Thr_kinase"/>
</dbReference>
<keyword evidence="5" id="KW-0547">Nucleotide-binding</keyword>
<evidence type="ECO:0000256" key="8">
    <source>
        <dbReference type="ARBA" id="ARBA00047899"/>
    </source>
</evidence>
<keyword evidence="3" id="KW-0723">Serine/threonine-protein kinase</keyword>
<organism evidence="11">
    <name type="scientific">Stegastes partitus</name>
    <name type="common">bicolor damselfish</name>
    <dbReference type="NCBI Taxonomy" id="144197"/>
    <lineage>
        <taxon>Eukaryota</taxon>
        <taxon>Metazoa</taxon>
        <taxon>Chordata</taxon>
        <taxon>Craniata</taxon>
        <taxon>Vertebrata</taxon>
        <taxon>Euteleostomi</taxon>
        <taxon>Actinopterygii</taxon>
        <taxon>Neopterygii</taxon>
        <taxon>Teleostei</taxon>
        <taxon>Neoteleostei</taxon>
        <taxon>Acanthomorphata</taxon>
        <taxon>Ovalentaria</taxon>
        <taxon>Pomacentridae</taxon>
        <taxon>Stegastes</taxon>
    </lineage>
</organism>
<dbReference type="AlphaFoldDB" id="A0A3B5AY58"/>
<name>A0A3B5AY58_9TELE</name>
<dbReference type="GO" id="GO:0005524">
    <property type="term" value="F:ATP binding"/>
    <property type="evidence" value="ECO:0007669"/>
    <property type="project" value="UniProtKB-KW"/>
</dbReference>
<evidence type="ECO:0000256" key="9">
    <source>
        <dbReference type="ARBA" id="ARBA00048679"/>
    </source>
</evidence>
<dbReference type="SUPFAM" id="SSF56112">
    <property type="entry name" value="Protein kinase-like (PK-like)"/>
    <property type="match status" value="1"/>
</dbReference>
<evidence type="ECO:0000256" key="7">
    <source>
        <dbReference type="ARBA" id="ARBA00022840"/>
    </source>
</evidence>
<comment type="catalytic activity">
    <reaction evidence="8">
        <text>L-threonyl-[protein] + ATP = O-phospho-L-threonyl-[protein] + ADP + H(+)</text>
        <dbReference type="Rhea" id="RHEA:46608"/>
        <dbReference type="Rhea" id="RHEA-COMP:11060"/>
        <dbReference type="Rhea" id="RHEA-COMP:11605"/>
        <dbReference type="ChEBI" id="CHEBI:15378"/>
        <dbReference type="ChEBI" id="CHEBI:30013"/>
        <dbReference type="ChEBI" id="CHEBI:30616"/>
        <dbReference type="ChEBI" id="CHEBI:61977"/>
        <dbReference type="ChEBI" id="CHEBI:456216"/>
        <dbReference type="EC" id="2.7.11.1"/>
    </reaction>
</comment>
<keyword evidence="7" id="KW-0067">ATP-binding</keyword>
<reference evidence="11" key="1">
    <citation type="submission" date="2023-09" db="UniProtKB">
        <authorList>
            <consortium name="Ensembl"/>
        </authorList>
    </citation>
    <scope>IDENTIFICATION</scope>
</reference>
<dbReference type="Ensembl" id="ENSSPAT00000026315.1">
    <property type="protein sequence ID" value="ENSSPAP00000025890.1"/>
    <property type="gene ID" value="ENSSPAG00000019499.1"/>
</dbReference>
<dbReference type="PROSITE" id="PS00108">
    <property type="entry name" value="PROTEIN_KINASE_ST"/>
    <property type="match status" value="1"/>
</dbReference>
<dbReference type="GO" id="GO:0043066">
    <property type="term" value="P:negative regulation of apoptotic process"/>
    <property type="evidence" value="ECO:0007669"/>
    <property type="project" value="TreeGrafter"/>
</dbReference>
<accession>A0A3B5AY58</accession>
<keyword evidence="6" id="KW-0418">Kinase</keyword>
<dbReference type="SMART" id="SM00220">
    <property type="entry name" value="S_TKc"/>
    <property type="match status" value="1"/>
</dbReference>
<keyword evidence="4" id="KW-0808">Transferase</keyword>
<evidence type="ECO:0000256" key="2">
    <source>
        <dbReference type="ARBA" id="ARBA00012513"/>
    </source>
</evidence>
<evidence type="ECO:0000313" key="11">
    <source>
        <dbReference type="Ensembl" id="ENSSPAP00000025890.1"/>
    </source>
</evidence>
<evidence type="ECO:0000259" key="10">
    <source>
        <dbReference type="PROSITE" id="PS50011"/>
    </source>
</evidence>
<dbReference type="Gene3D" id="1.10.510.10">
    <property type="entry name" value="Transferase(Phosphotransferase) domain 1"/>
    <property type="match status" value="1"/>
</dbReference>
<proteinExistence type="inferred from homology"/>
<dbReference type="InterPro" id="IPR008271">
    <property type="entry name" value="Ser/Thr_kinase_AS"/>
</dbReference>
<dbReference type="GO" id="GO:0005737">
    <property type="term" value="C:cytoplasm"/>
    <property type="evidence" value="ECO:0007669"/>
    <property type="project" value="TreeGrafter"/>
</dbReference>
<protein>
    <recommendedName>
        <fullName evidence="2">non-specific serine/threonine protein kinase</fullName>
        <ecNumber evidence="2">2.7.11.1</ecNumber>
    </recommendedName>
</protein>
<comment type="catalytic activity">
    <reaction evidence="9">
        <text>L-seryl-[protein] + ATP = O-phospho-L-seryl-[protein] + ADP + H(+)</text>
        <dbReference type="Rhea" id="RHEA:17989"/>
        <dbReference type="Rhea" id="RHEA-COMP:9863"/>
        <dbReference type="Rhea" id="RHEA-COMP:11604"/>
        <dbReference type="ChEBI" id="CHEBI:15378"/>
        <dbReference type="ChEBI" id="CHEBI:29999"/>
        <dbReference type="ChEBI" id="CHEBI:30616"/>
        <dbReference type="ChEBI" id="CHEBI:83421"/>
        <dbReference type="ChEBI" id="CHEBI:456216"/>
        <dbReference type="EC" id="2.7.11.1"/>
    </reaction>
</comment>
<sequence>PHILSCPTPKTHSTNGKLIPVEVAVMKKVGRESVDSEGKSAPVSLLDWYNLHQEVILVQERPVPSHDLFCHIDASGGCLNEEEAKIIMKQLVDAAIHLEKNGVFHRDIKSENILIETGSEVPRVRLIDFGLSCFSERRSSYSVFCGTMSGFYSDRLLIYQSNSKDACLAGLPEERPTLEKLKSHSWLRNQGTTSYIYTHILYIELISFCLFL</sequence>
<dbReference type="GeneTree" id="ENSGT00950000182996"/>
<dbReference type="GO" id="GO:0007346">
    <property type="term" value="P:regulation of mitotic cell cycle"/>
    <property type="evidence" value="ECO:0007669"/>
    <property type="project" value="TreeGrafter"/>
</dbReference>